<evidence type="ECO:0000256" key="4">
    <source>
        <dbReference type="SAM" id="MobiDB-lite"/>
    </source>
</evidence>
<dbReference type="InterPro" id="IPR001845">
    <property type="entry name" value="HTH_ArsR_DNA-bd_dom"/>
</dbReference>
<dbReference type="SUPFAM" id="SSF46785">
    <property type="entry name" value="Winged helix' DNA-binding domain"/>
    <property type="match status" value="1"/>
</dbReference>
<feature type="domain" description="HTH arsR-type" evidence="5">
    <location>
        <begin position="33"/>
        <end position="118"/>
    </location>
</feature>
<dbReference type="InterPro" id="IPR011991">
    <property type="entry name" value="ArsR-like_HTH"/>
</dbReference>
<dbReference type="Proteomes" id="UP001500305">
    <property type="component" value="Unassembled WGS sequence"/>
</dbReference>
<evidence type="ECO:0000313" key="7">
    <source>
        <dbReference type="Proteomes" id="UP001500305"/>
    </source>
</evidence>
<dbReference type="InterPro" id="IPR036390">
    <property type="entry name" value="WH_DNA-bd_sf"/>
</dbReference>
<sequence length="195" mass="21585">MEEERTAQDPRPEADPEEDPGKESDEVVLSSPAQFKALGHPVRHRMVNVLRQRPATLSQLSSVLGLAKGTAGYHVRVLREAGLVRLAETRQVRGGTEQYFALVSESFRFHKDFTGGSELLFNAALAEMLPTSPGQARHTVLRHLWLTPDEAHALVERLKAQAAEPYPTDSSRGEAYGMLLSLYRADIPNLSAEED</sequence>
<evidence type="ECO:0000256" key="2">
    <source>
        <dbReference type="ARBA" id="ARBA00023125"/>
    </source>
</evidence>
<comment type="caution">
    <text evidence="6">The sequence shown here is derived from an EMBL/GenBank/DDBJ whole genome shotgun (WGS) entry which is preliminary data.</text>
</comment>
<evidence type="ECO:0000256" key="3">
    <source>
        <dbReference type="ARBA" id="ARBA00023163"/>
    </source>
</evidence>
<keyword evidence="2" id="KW-0238">DNA-binding</keyword>
<accession>A0ABN3E025</accession>
<feature type="region of interest" description="Disordered" evidence="4">
    <location>
        <begin position="1"/>
        <end position="27"/>
    </location>
</feature>
<feature type="compositionally biased region" description="Basic and acidic residues" evidence="4">
    <location>
        <begin position="1"/>
        <end position="25"/>
    </location>
</feature>
<dbReference type="RefSeq" id="WP_344636795.1">
    <property type="nucleotide sequence ID" value="NZ_BAAATR010000011.1"/>
</dbReference>
<dbReference type="SMART" id="SM00418">
    <property type="entry name" value="HTH_ARSR"/>
    <property type="match status" value="1"/>
</dbReference>
<keyword evidence="3" id="KW-0804">Transcription</keyword>
<dbReference type="PANTHER" id="PTHR43132">
    <property type="entry name" value="ARSENICAL RESISTANCE OPERON REPRESSOR ARSR-RELATED"/>
    <property type="match status" value="1"/>
</dbReference>
<dbReference type="Gene3D" id="1.10.10.10">
    <property type="entry name" value="Winged helix-like DNA-binding domain superfamily/Winged helix DNA-binding domain"/>
    <property type="match status" value="1"/>
</dbReference>
<evidence type="ECO:0000256" key="1">
    <source>
        <dbReference type="ARBA" id="ARBA00023015"/>
    </source>
</evidence>
<dbReference type="CDD" id="cd00090">
    <property type="entry name" value="HTH_ARSR"/>
    <property type="match status" value="1"/>
</dbReference>
<dbReference type="EMBL" id="BAAATR010000011">
    <property type="protein sequence ID" value="GAA2245582.1"/>
    <property type="molecule type" value="Genomic_DNA"/>
</dbReference>
<keyword evidence="7" id="KW-1185">Reference proteome</keyword>
<protein>
    <recommendedName>
        <fullName evidence="5">HTH arsR-type domain-containing protein</fullName>
    </recommendedName>
</protein>
<proteinExistence type="predicted"/>
<evidence type="ECO:0000259" key="5">
    <source>
        <dbReference type="SMART" id="SM00418"/>
    </source>
</evidence>
<reference evidence="6 7" key="1">
    <citation type="journal article" date="2019" name="Int. J. Syst. Evol. Microbiol.">
        <title>The Global Catalogue of Microorganisms (GCM) 10K type strain sequencing project: providing services to taxonomists for standard genome sequencing and annotation.</title>
        <authorList>
            <consortium name="The Broad Institute Genomics Platform"/>
            <consortium name="The Broad Institute Genome Sequencing Center for Infectious Disease"/>
            <person name="Wu L."/>
            <person name="Ma J."/>
        </authorList>
    </citation>
    <scope>NUCLEOTIDE SEQUENCE [LARGE SCALE GENOMIC DNA]</scope>
    <source>
        <strain evidence="6 7">JCM 7356</strain>
    </source>
</reference>
<dbReference type="PANTHER" id="PTHR43132:SF2">
    <property type="entry name" value="ARSENICAL RESISTANCE OPERON REPRESSOR ARSR-RELATED"/>
    <property type="match status" value="1"/>
</dbReference>
<dbReference type="Pfam" id="PF12840">
    <property type="entry name" value="HTH_20"/>
    <property type="match status" value="1"/>
</dbReference>
<dbReference type="InterPro" id="IPR051011">
    <property type="entry name" value="Metal_resp_trans_reg"/>
</dbReference>
<name>A0ABN3E025_9ACTN</name>
<keyword evidence="1" id="KW-0805">Transcription regulation</keyword>
<evidence type="ECO:0000313" key="6">
    <source>
        <dbReference type="EMBL" id="GAA2245582.1"/>
    </source>
</evidence>
<dbReference type="InterPro" id="IPR036388">
    <property type="entry name" value="WH-like_DNA-bd_sf"/>
</dbReference>
<gene>
    <name evidence="6" type="ORF">GCM10010430_29340</name>
</gene>
<organism evidence="6 7">
    <name type="scientific">Kitasatospora cystarginea</name>
    <dbReference type="NCBI Taxonomy" id="58350"/>
    <lineage>
        <taxon>Bacteria</taxon>
        <taxon>Bacillati</taxon>
        <taxon>Actinomycetota</taxon>
        <taxon>Actinomycetes</taxon>
        <taxon>Kitasatosporales</taxon>
        <taxon>Streptomycetaceae</taxon>
        <taxon>Kitasatospora</taxon>
    </lineage>
</organism>